<dbReference type="InterPro" id="IPR011990">
    <property type="entry name" value="TPR-like_helical_dom_sf"/>
</dbReference>
<dbReference type="EMBL" id="JFKE01000007">
    <property type="protein sequence ID" value="KAJ54580.1"/>
    <property type="molecule type" value="Genomic_DNA"/>
</dbReference>
<dbReference type="InterPro" id="IPR019734">
    <property type="entry name" value="TPR_rpt"/>
</dbReference>
<proteinExistence type="predicted"/>
<evidence type="ECO:0000313" key="4">
    <source>
        <dbReference type="Proteomes" id="UP000026249"/>
    </source>
</evidence>
<dbReference type="PROSITE" id="PS50005">
    <property type="entry name" value="TPR"/>
    <property type="match status" value="1"/>
</dbReference>
<protein>
    <submittedName>
        <fullName evidence="3">Uncharacterized protein</fullName>
    </submittedName>
</protein>
<keyword evidence="4" id="KW-1185">Reference proteome</keyword>
<feature type="repeat" description="TPR" evidence="1">
    <location>
        <begin position="91"/>
        <end position="124"/>
    </location>
</feature>
<name>A0A037ZIC9_9RHOB</name>
<keyword evidence="2" id="KW-0732">Signal</keyword>
<dbReference type="Gene3D" id="1.25.40.10">
    <property type="entry name" value="Tetratricopeptide repeat domain"/>
    <property type="match status" value="1"/>
</dbReference>
<keyword evidence="1" id="KW-0802">TPR repeat</keyword>
<reference evidence="3 4" key="1">
    <citation type="submission" date="2014-03" db="EMBL/GenBank/DDBJ databases">
        <title>Draft Genome Sequence of Actibacterium mucosum KCTC 23349, a Marine Alphaproteobacterium with Complex Ionic Requirements Isolated from Mediterranean Seawater at Malvarrosa Beach, Valencia, Spain.</title>
        <authorList>
            <person name="Arahal D.R."/>
            <person name="Shao Z."/>
            <person name="Lai Q."/>
            <person name="Pujalte M.J."/>
        </authorList>
    </citation>
    <scope>NUCLEOTIDE SEQUENCE [LARGE SCALE GENOMIC DNA]</scope>
    <source>
        <strain evidence="3 4">KCTC 23349</strain>
    </source>
</reference>
<gene>
    <name evidence="3" type="ORF">ACMU_17900</name>
</gene>
<organism evidence="3 4">
    <name type="scientific">Actibacterium mucosum KCTC 23349</name>
    <dbReference type="NCBI Taxonomy" id="1454373"/>
    <lineage>
        <taxon>Bacteria</taxon>
        <taxon>Pseudomonadati</taxon>
        <taxon>Pseudomonadota</taxon>
        <taxon>Alphaproteobacteria</taxon>
        <taxon>Rhodobacterales</taxon>
        <taxon>Roseobacteraceae</taxon>
        <taxon>Actibacterium</taxon>
    </lineage>
</organism>
<dbReference type="AlphaFoldDB" id="A0A037ZIC9"/>
<evidence type="ECO:0000313" key="3">
    <source>
        <dbReference type="EMBL" id="KAJ54580.1"/>
    </source>
</evidence>
<accession>A0A037ZIC9</accession>
<dbReference type="Proteomes" id="UP000026249">
    <property type="component" value="Unassembled WGS sequence"/>
</dbReference>
<sequence>MRSTFLALALTAPTFALAVGSDDFKPPKTTETTTECTDGQIYDETTKTCVDAKESSLGDDVLYQAVREFAYAGQYDAAKRAMDAMSNQQDDRVLTYRGFVNRKLGNTELAMQYYSAALTKNPDNLLARSYMGQGLAKAGNMPAARIQLSEIRARGGADTWAEIALADAIKTGVTYNY</sequence>
<evidence type="ECO:0000256" key="2">
    <source>
        <dbReference type="SAM" id="SignalP"/>
    </source>
</evidence>
<comment type="caution">
    <text evidence="3">The sequence shown here is derived from an EMBL/GenBank/DDBJ whole genome shotgun (WGS) entry which is preliminary data.</text>
</comment>
<feature type="signal peptide" evidence="2">
    <location>
        <begin position="1"/>
        <end position="18"/>
    </location>
</feature>
<dbReference type="STRING" id="1454373.ACMU_17900"/>
<feature type="chain" id="PRO_5001559536" evidence="2">
    <location>
        <begin position="19"/>
        <end position="177"/>
    </location>
</feature>
<evidence type="ECO:0000256" key="1">
    <source>
        <dbReference type="PROSITE-ProRule" id="PRU00339"/>
    </source>
</evidence>
<dbReference type="SUPFAM" id="SSF48452">
    <property type="entry name" value="TPR-like"/>
    <property type="match status" value="1"/>
</dbReference>